<evidence type="ECO:0000256" key="3">
    <source>
        <dbReference type="ARBA" id="ARBA00022525"/>
    </source>
</evidence>
<feature type="region of interest" description="Disordered" evidence="10">
    <location>
        <begin position="604"/>
        <end position="624"/>
    </location>
</feature>
<dbReference type="PATRIC" id="fig|1195236.3.peg.4435"/>
<dbReference type="Pfam" id="PF24517">
    <property type="entry name" value="CBM96"/>
    <property type="match status" value="1"/>
</dbReference>
<dbReference type="EMBL" id="AORV01000060">
    <property type="protein sequence ID" value="EMS70126.1"/>
    <property type="molecule type" value="Genomic_DNA"/>
</dbReference>
<dbReference type="CDD" id="cd02850">
    <property type="entry name" value="E_set_Cellulase_N"/>
    <property type="match status" value="1"/>
</dbReference>
<name>S0FIU6_RUMCE</name>
<dbReference type="NCBIfam" id="NF033679">
    <property type="entry name" value="DNRLRE_dom"/>
    <property type="match status" value="1"/>
</dbReference>
<feature type="domain" description="Carbohydrate-binding module family 96" evidence="13">
    <location>
        <begin position="620"/>
        <end position="779"/>
    </location>
</feature>
<comment type="caution">
    <text evidence="14">The sequence shown here is derived from an EMBL/GenBank/DDBJ whole genome shotgun (WGS) entry which is preliminary data.</text>
</comment>
<proteinExistence type="inferred from homology"/>
<evidence type="ECO:0000259" key="11">
    <source>
        <dbReference type="Pfam" id="PF00759"/>
    </source>
</evidence>
<evidence type="ECO:0000256" key="2">
    <source>
        <dbReference type="ARBA" id="ARBA00007072"/>
    </source>
</evidence>
<protein>
    <submittedName>
        <fullName evidence="14">Glycosyl hydrolase family 9/N-terminal ig-like domain of cellulase</fullName>
    </submittedName>
</protein>
<keyword evidence="6" id="KW-0136">Cellulose degradation</keyword>
<keyword evidence="8" id="KW-0326">Glycosidase</keyword>
<dbReference type="Gene3D" id="2.60.40.10">
    <property type="entry name" value="Immunoglobulins"/>
    <property type="match status" value="1"/>
</dbReference>
<comment type="subcellular location">
    <subcellularLocation>
        <location evidence="1">Secreted</location>
    </subcellularLocation>
</comment>
<evidence type="ECO:0000256" key="5">
    <source>
        <dbReference type="ARBA" id="ARBA00022801"/>
    </source>
</evidence>
<dbReference type="Pfam" id="PF00759">
    <property type="entry name" value="Glyco_hydro_9"/>
    <property type="match status" value="1"/>
</dbReference>
<dbReference type="SUPFAM" id="SSF48208">
    <property type="entry name" value="Six-hairpin glycosidases"/>
    <property type="match status" value="1"/>
</dbReference>
<evidence type="ECO:0000256" key="1">
    <source>
        <dbReference type="ARBA" id="ARBA00004613"/>
    </source>
</evidence>
<dbReference type="Gene3D" id="1.50.10.10">
    <property type="match status" value="1"/>
</dbReference>
<dbReference type="SUPFAM" id="SSF81296">
    <property type="entry name" value="E set domains"/>
    <property type="match status" value="1"/>
</dbReference>
<dbReference type="PANTHER" id="PTHR22298">
    <property type="entry name" value="ENDO-1,4-BETA-GLUCANASE"/>
    <property type="match status" value="1"/>
</dbReference>
<keyword evidence="3" id="KW-0964">Secreted</keyword>
<dbReference type="InterPro" id="IPR013783">
    <property type="entry name" value="Ig-like_fold"/>
</dbReference>
<dbReference type="eggNOG" id="COG1409">
    <property type="taxonomic scope" value="Bacteria"/>
</dbReference>
<evidence type="ECO:0000256" key="4">
    <source>
        <dbReference type="ARBA" id="ARBA00022729"/>
    </source>
</evidence>
<sequence>MKKAGKLISLLTVITMFLTIVIPPQNSFAAAGDTFIRVNQVGYKSKAAKTAMVLTGSDLKGKEFTVHDSKGNKVYTGKVGIDKGNWGDLGKNYAHTYELDFSSYTKPGTGYKLKVKGFTSPEFTINDAVYDNLDNLSLEFFSLQRCGDTEPKGHEACHLDDGIVVSGVTKGKLIDVSGGWHDAADYIKFMSTIGYCSNIMLSTYLNDPEQFKDPARGILAETKVGLDFMVKMWDNENQVLYLSVADADEHGGEDNISRWETYPEKDNFYKGPRPVYPCEPGKGANIAGKAAAALAMGAKIWGDPKGPCYNQELADTYLTAAKQIYNYGKNNPATMSDRDGGYEELPEEWAWMDDMALAGAELYRTTGMKSYLTEAKNYADTLGDNSDGDYSNINLSWSRCCHYVNYELAKLDASYAPIAAVRMYKHLNTAQGYSDSNVWGTGLNELRWGSGAMMSQLIVEASMFKSLTGDNSFIPLAQKQADYLLGSNPWGVSFLNGAGTTFVRHPRHRITYQQQVLKNNPKWDPTGLWSEGPVSEAVYTPNQNDPLDTDMKNNNNYTEFQDKRAVWHDNRMDYVTNEACINANAAGVAAMAWLAATDPGIYRPKAPGTQPSTPVPSEDEYQVSEDSYVRDGEYEAVNYGTESTLAVKGDPDPGYSRRALIKADLSKFTKATAASAVLKIYNSSANSSTSVKVYGLSEDKWTEKAVTWANQPGTKGAVLIGTLDLAAEGWYTIDITSYVNSQLAGDKTVSFVLQNESADGISTAICSKDGIANKPVLIVK</sequence>
<evidence type="ECO:0000256" key="9">
    <source>
        <dbReference type="ARBA" id="ARBA00023326"/>
    </source>
</evidence>
<keyword evidence="5 14" id="KW-0378">Hydrolase</keyword>
<dbReference type="STRING" id="1195236.CTER_4259"/>
<evidence type="ECO:0000256" key="10">
    <source>
        <dbReference type="SAM" id="MobiDB-lite"/>
    </source>
</evidence>
<comment type="similarity">
    <text evidence="2">Belongs to the glycosyl hydrolase 9 (cellulase E) family.</text>
</comment>
<evidence type="ECO:0000259" key="13">
    <source>
        <dbReference type="Pfam" id="PF24517"/>
    </source>
</evidence>
<feature type="domain" description="Cellulase Ig-like" evidence="12">
    <location>
        <begin position="36"/>
        <end position="119"/>
    </location>
</feature>
<dbReference type="GO" id="GO:0005576">
    <property type="term" value="C:extracellular region"/>
    <property type="evidence" value="ECO:0007669"/>
    <property type="project" value="UniProtKB-SubCell"/>
</dbReference>
<evidence type="ECO:0000313" key="14">
    <source>
        <dbReference type="EMBL" id="EMS70126.1"/>
    </source>
</evidence>
<dbReference type="InterPro" id="IPR055372">
    <property type="entry name" value="CBM96"/>
</dbReference>
<keyword evidence="15" id="KW-1185">Reference proteome</keyword>
<feature type="domain" description="Glycoside hydrolase family 9" evidence="11">
    <location>
        <begin position="130"/>
        <end position="590"/>
    </location>
</feature>
<evidence type="ECO:0000256" key="6">
    <source>
        <dbReference type="ARBA" id="ARBA00023001"/>
    </source>
</evidence>
<dbReference type="eggNOG" id="COG0726">
    <property type="taxonomic scope" value="Bacteria"/>
</dbReference>
<dbReference type="Pfam" id="PF02927">
    <property type="entry name" value="CelD_N"/>
    <property type="match status" value="1"/>
</dbReference>
<dbReference type="GO" id="GO:0008810">
    <property type="term" value="F:cellulase activity"/>
    <property type="evidence" value="ECO:0007669"/>
    <property type="project" value="InterPro"/>
</dbReference>
<evidence type="ECO:0000259" key="12">
    <source>
        <dbReference type="Pfam" id="PF02927"/>
    </source>
</evidence>
<dbReference type="InterPro" id="IPR014756">
    <property type="entry name" value="Ig_E-set"/>
</dbReference>
<gene>
    <name evidence="14" type="ORF">CTER_4259</name>
</gene>
<dbReference type="InterPro" id="IPR001701">
    <property type="entry name" value="Glyco_hydro_9"/>
</dbReference>
<keyword evidence="4" id="KW-0732">Signal</keyword>
<dbReference type="InterPro" id="IPR004197">
    <property type="entry name" value="Cellulase_Ig-like"/>
</dbReference>
<dbReference type="AlphaFoldDB" id="S0FIU6"/>
<evidence type="ECO:0000256" key="7">
    <source>
        <dbReference type="ARBA" id="ARBA00023277"/>
    </source>
</evidence>
<evidence type="ECO:0000256" key="8">
    <source>
        <dbReference type="ARBA" id="ARBA00023295"/>
    </source>
</evidence>
<dbReference type="Proteomes" id="UP000014155">
    <property type="component" value="Unassembled WGS sequence"/>
</dbReference>
<reference evidence="14 15" key="1">
    <citation type="journal article" date="2013" name="Genome Announc.">
        <title>Draft Genome Sequence of the Cellulolytic, Mesophilic, Anaerobic Bacterium Clostridium termitidis Strain CT1112 (DSM 5398).</title>
        <authorList>
            <person name="Lal S."/>
            <person name="Ramachandran U."/>
            <person name="Zhang X."/>
            <person name="Munir R."/>
            <person name="Sparling R."/>
            <person name="Levin D.B."/>
        </authorList>
    </citation>
    <scope>NUCLEOTIDE SEQUENCE [LARGE SCALE GENOMIC DNA]</scope>
    <source>
        <strain evidence="14 15">CT1112</strain>
    </source>
</reference>
<evidence type="ECO:0000313" key="15">
    <source>
        <dbReference type="Proteomes" id="UP000014155"/>
    </source>
</evidence>
<dbReference type="GO" id="GO:0030245">
    <property type="term" value="P:cellulose catabolic process"/>
    <property type="evidence" value="ECO:0007669"/>
    <property type="project" value="UniProtKB-KW"/>
</dbReference>
<dbReference type="RefSeq" id="WP_004629249.1">
    <property type="nucleotide sequence ID" value="NZ_AORV01000060.1"/>
</dbReference>
<dbReference type="InterPro" id="IPR012341">
    <property type="entry name" value="6hp_glycosidase-like_sf"/>
</dbReference>
<dbReference type="InterPro" id="IPR008928">
    <property type="entry name" value="6-hairpin_glycosidase_sf"/>
</dbReference>
<organism evidence="14 15">
    <name type="scientific">Ruminiclostridium cellobioparum subsp. termitidis CT1112</name>
    <dbReference type="NCBI Taxonomy" id="1195236"/>
    <lineage>
        <taxon>Bacteria</taxon>
        <taxon>Bacillati</taxon>
        <taxon>Bacillota</taxon>
        <taxon>Clostridia</taxon>
        <taxon>Eubacteriales</taxon>
        <taxon>Oscillospiraceae</taxon>
        <taxon>Ruminiclostridium</taxon>
    </lineage>
</organism>
<keyword evidence="7" id="KW-0119">Carbohydrate metabolism</keyword>
<keyword evidence="9" id="KW-0624">Polysaccharide degradation</keyword>
<accession>S0FIU6</accession>